<feature type="compositionally biased region" description="Low complexity" evidence="10">
    <location>
        <begin position="209"/>
        <end position="218"/>
    </location>
</feature>
<evidence type="ECO:0000313" key="12">
    <source>
        <dbReference type="EMBL" id="CAD9325412.1"/>
    </source>
</evidence>
<feature type="compositionally biased region" description="Acidic residues" evidence="10">
    <location>
        <begin position="76"/>
        <end position="86"/>
    </location>
</feature>
<keyword evidence="6" id="KW-0007">Acetylation</keyword>
<evidence type="ECO:0000256" key="8">
    <source>
        <dbReference type="ARBA" id="ARBA00023132"/>
    </source>
</evidence>
<gene>
    <name evidence="12" type="ORF">DBRI1063_LOCUS8612</name>
</gene>
<sequence>MTTPDTETKAAEEIESKPVETKPEEEDKKTVKEDETKEEKTDDTPSSTDDSDKDKSSKEEPPKKKRGADRQITKDDGEEEDDDNEESSTNPGTGFKKASEEVLKKRRIIKARNPLATIPETKEEPAEDKKEDEEKKDTTNPFGAVQLSSPSKTNPFAAALSKTGTGFGSTFASTSTTFATAASSTSTTGFGSAFGSSTNSTAFGSTKSIFGSSFNSSSSPPPITFGSTPKTPTAPAIELPAETDVANGEENETCVFQTRAKLFKLDTTKPSSEPSPQESQDSIGSSMAATSVPPSSSSSLGPKKTNSTDADSKLEESQEEKQQWKEVGIGPVRILTLPSASTTRVVQRRESTPGGPGTKLILNVALRKECHVFRQADKYVRLATVEQEEGEEGSLSSVMYLWKVKTVGEADDLEKFLGEGIGGKEDDTAADDKEE</sequence>
<dbReference type="PROSITE" id="PS50196">
    <property type="entry name" value="RANBD1"/>
    <property type="match status" value="1"/>
</dbReference>
<keyword evidence="8" id="KW-0906">Nuclear pore complex</keyword>
<keyword evidence="7" id="KW-0811">Translocation</keyword>
<organism evidence="12">
    <name type="scientific">Ditylum brightwellii</name>
    <dbReference type="NCBI Taxonomy" id="49249"/>
    <lineage>
        <taxon>Eukaryota</taxon>
        <taxon>Sar</taxon>
        <taxon>Stramenopiles</taxon>
        <taxon>Ochrophyta</taxon>
        <taxon>Bacillariophyta</taxon>
        <taxon>Mediophyceae</taxon>
        <taxon>Lithodesmiophycidae</taxon>
        <taxon>Lithodesmiales</taxon>
        <taxon>Lithodesmiaceae</taxon>
        <taxon>Ditylum</taxon>
    </lineage>
</organism>
<dbReference type="Gene3D" id="2.30.29.30">
    <property type="entry name" value="Pleckstrin-homology domain (PH domain)/Phosphotyrosine-binding domain (PTB)"/>
    <property type="match status" value="1"/>
</dbReference>
<keyword evidence="3" id="KW-0677">Repeat</keyword>
<reference evidence="12" key="1">
    <citation type="submission" date="2021-01" db="EMBL/GenBank/DDBJ databases">
        <authorList>
            <person name="Corre E."/>
            <person name="Pelletier E."/>
            <person name="Niang G."/>
            <person name="Scheremetjew M."/>
            <person name="Finn R."/>
            <person name="Kale V."/>
            <person name="Holt S."/>
            <person name="Cochrane G."/>
            <person name="Meng A."/>
            <person name="Brown T."/>
            <person name="Cohen L."/>
        </authorList>
    </citation>
    <scope>NUCLEOTIDE SEQUENCE</scope>
    <source>
        <strain evidence="12">Pop2</strain>
    </source>
</reference>
<dbReference type="GO" id="GO:0005643">
    <property type="term" value="C:nuclear pore"/>
    <property type="evidence" value="ECO:0007669"/>
    <property type="project" value="UniProtKB-SubCell"/>
</dbReference>
<dbReference type="InterPro" id="IPR015007">
    <property type="entry name" value="NUP2/50/61"/>
</dbReference>
<keyword evidence="9" id="KW-0539">Nucleus</keyword>
<feature type="region of interest" description="Disordered" evidence="10">
    <location>
        <begin position="209"/>
        <end position="252"/>
    </location>
</feature>
<feature type="compositionally biased region" description="Basic and acidic residues" evidence="10">
    <location>
        <begin position="310"/>
        <end position="324"/>
    </location>
</feature>
<dbReference type="InterPro" id="IPR000156">
    <property type="entry name" value="Ran_bind_dom"/>
</dbReference>
<evidence type="ECO:0000259" key="11">
    <source>
        <dbReference type="PROSITE" id="PS50196"/>
    </source>
</evidence>
<proteinExistence type="predicted"/>
<dbReference type="GO" id="GO:0015031">
    <property type="term" value="P:protein transport"/>
    <property type="evidence" value="ECO:0007669"/>
    <property type="project" value="UniProtKB-KW"/>
</dbReference>
<dbReference type="EMBL" id="HBGN01013458">
    <property type="protein sequence ID" value="CAD9325412.1"/>
    <property type="molecule type" value="Transcribed_RNA"/>
</dbReference>
<dbReference type="InterPro" id="IPR011993">
    <property type="entry name" value="PH-like_dom_sf"/>
</dbReference>
<feature type="compositionally biased region" description="Low complexity" evidence="10">
    <location>
        <begin position="270"/>
        <end position="299"/>
    </location>
</feature>
<dbReference type="SUPFAM" id="SSF50729">
    <property type="entry name" value="PH domain-like"/>
    <property type="match status" value="2"/>
</dbReference>
<feature type="compositionally biased region" description="Basic and acidic residues" evidence="10">
    <location>
        <begin position="120"/>
        <end position="138"/>
    </location>
</feature>
<evidence type="ECO:0000256" key="10">
    <source>
        <dbReference type="SAM" id="MobiDB-lite"/>
    </source>
</evidence>
<name>A0A7S1Z143_9STRA</name>
<feature type="compositionally biased region" description="Basic and acidic residues" evidence="10">
    <location>
        <begin position="1"/>
        <end position="43"/>
    </location>
</feature>
<dbReference type="PANTHER" id="PTHR23138">
    <property type="entry name" value="RAN BINDING PROTEIN"/>
    <property type="match status" value="1"/>
</dbReference>
<feature type="domain" description="RanBD1" evidence="11">
    <location>
        <begin position="232"/>
        <end position="352"/>
    </location>
</feature>
<evidence type="ECO:0000256" key="1">
    <source>
        <dbReference type="ARBA" id="ARBA00004567"/>
    </source>
</evidence>
<dbReference type="AlphaFoldDB" id="A0A7S1Z143"/>
<dbReference type="GO" id="GO:0051028">
    <property type="term" value="P:mRNA transport"/>
    <property type="evidence" value="ECO:0007669"/>
    <property type="project" value="UniProtKB-KW"/>
</dbReference>
<evidence type="ECO:0000256" key="4">
    <source>
        <dbReference type="ARBA" id="ARBA00022816"/>
    </source>
</evidence>
<evidence type="ECO:0000256" key="9">
    <source>
        <dbReference type="ARBA" id="ARBA00023242"/>
    </source>
</evidence>
<feature type="region of interest" description="Disordered" evidence="10">
    <location>
        <begin position="1"/>
        <end position="153"/>
    </location>
</feature>
<keyword evidence="5" id="KW-0653">Protein transport</keyword>
<feature type="compositionally biased region" description="Basic and acidic residues" evidence="10">
    <location>
        <begin position="50"/>
        <end position="75"/>
    </location>
</feature>
<evidence type="ECO:0000256" key="6">
    <source>
        <dbReference type="ARBA" id="ARBA00022990"/>
    </source>
</evidence>
<dbReference type="InterPro" id="IPR045255">
    <property type="entry name" value="RanBP1-like"/>
</dbReference>
<accession>A0A7S1Z143</accession>
<evidence type="ECO:0000256" key="3">
    <source>
        <dbReference type="ARBA" id="ARBA00022737"/>
    </source>
</evidence>
<dbReference type="SMART" id="SM00160">
    <property type="entry name" value="RanBD"/>
    <property type="match status" value="1"/>
</dbReference>
<evidence type="ECO:0000256" key="5">
    <source>
        <dbReference type="ARBA" id="ARBA00022927"/>
    </source>
</evidence>
<comment type="subcellular location">
    <subcellularLocation>
        <location evidence="1">Nucleus</location>
        <location evidence="1">Nuclear pore complex</location>
    </subcellularLocation>
</comment>
<keyword evidence="2" id="KW-0813">Transport</keyword>
<evidence type="ECO:0000256" key="2">
    <source>
        <dbReference type="ARBA" id="ARBA00022448"/>
    </source>
</evidence>
<evidence type="ECO:0000256" key="7">
    <source>
        <dbReference type="ARBA" id="ARBA00023010"/>
    </source>
</evidence>
<feature type="region of interest" description="Disordered" evidence="10">
    <location>
        <begin position="265"/>
        <end position="329"/>
    </location>
</feature>
<protein>
    <recommendedName>
        <fullName evidence="11">RanBD1 domain-containing protein</fullName>
    </recommendedName>
</protein>
<keyword evidence="4" id="KW-0509">mRNA transport</keyword>
<dbReference type="Pfam" id="PF08911">
    <property type="entry name" value="NUP50"/>
    <property type="match status" value="1"/>
</dbReference>